<feature type="transmembrane region" description="Helical" evidence="1">
    <location>
        <begin position="53"/>
        <end position="70"/>
    </location>
</feature>
<feature type="transmembrane region" description="Helical" evidence="1">
    <location>
        <begin position="122"/>
        <end position="138"/>
    </location>
</feature>
<accession>A0ABT8FHP7</accession>
<keyword evidence="3" id="KW-1185">Reference proteome</keyword>
<protein>
    <recommendedName>
        <fullName evidence="4">FUSC family protein</fullName>
    </recommendedName>
</protein>
<dbReference type="EMBL" id="JAUHJQ010000006">
    <property type="protein sequence ID" value="MDN4174211.1"/>
    <property type="molecule type" value="Genomic_DNA"/>
</dbReference>
<keyword evidence="1" id="KW-0472">Membrane</keyword>
<keyword evidence="1" id="KW-0812">Transmembrane</keyword>
<organism evidence="2 3">
    <name type="scientific">Nocardioides oceani</name>
    <dbReference type="NCBI Taxonomy" id="3058369"/>
    <lineage>
        <taxon>Bacteria</taxon>
        <taxon>Bacillati</taxon>
        <taxon>Actinomycetota</taxon>
        <taxon>Actinomycetes</taxon>
        <taxon>Propionibacteriales</taxon>
        <taxon>Nocardioidaceae</taxon>
        <taxon>Nocardioides</taxon>
    </lineage>
</organism>
<evidence type="ECO:0008006" key="4">
    <source>
        <dbReference type="Google" id="ProtNLM"/>
    </source>
</evidence>
<dbReference type="RefSeq" id="WP_300953309.1">
    <property type="nucleotide sequence ID" value="NZ_JAUHJQ010000006.1"/>
</dbReference>
<comment type="caution">
    <text evidence="2">The sequence shown here is derived from an EMBL/GenBank/DDBJ whole genome shotgun (WGS) entry which is preliminary data.</text>
</comment>
<evidence type="ECO:0000256" key="1">
    <source>
        <dbReference type="SAM" id="Phobius"/>
    </source>
</evidence>
<dbReference type="Proteomes" id="UP001168620">
    <property type="component" value="Unassembled WGS sequence"/>
</dbReference>
<proteinExistence type="predicted"/>
<keyword evidence="1" id="KW-1133">Transmembrane helix</keyword>
<name>A0ABT8FHP7_9ACTN</name>
<evidence type="ECO:0000313" key="2">
    <source>
        <dbReference type="EMBL" id="MDN4174211.1"/>
    </source>
</evidence>
<feature type="transmembrane region" description="Helical" evidence="1">
    <location>
        <begin position="21"/>
        <end position="41"/>
    </location>
</feature>
<sequence>MRSPDSWRDLWRDLRAATWSHPRLLLSFKTAVAAGLAWLLVQPLSGPIGDYPYYAPMGAAVAMSTTVVGSVRTSVQAVGAIAVGAAVAGSVGLLDAPGWLALVLTIAVATLLAGIRALGSMGGWVLVAALFVLVIGGHDPEAYVAAYVGLTAFGALVATAVNVLVPQLPLAPVARAQARLRHRLADELDDLADGLLAEDLMDGSSWEHQRRRIEPHLTELRALVAEANDARRANWRAGHWSQTADRRYAQARALERLAGCVDEVFVLVSDERASVHADEGPAAELRETMARALRAVAVMLRSAEEDPREEDAAAVPTADAERCVADLGLLVARLAGADDKHLPAAAVWVNLERAVEAWS</sequence>
<feature type="transmembrane region" description="Helical" evidence="1">
    <location>
        <begin position="144"/>
        <end position="165"/>
    </location>
</feature>
<evidence type="ECO:0000313" key="3">
    <source>
        <dbReference type="Proteomes" id="UP001168620"/>
    </source>
</evidence>
<gene>
    <name evidence="2" type="ORF">QWY28_14705</name>
</gene>
<reference evidence="2" key="1">
    <citation type="submission" date="2023-06" db="EMBL/GenBank/DDBJ databases">
        <title>Draft genome sequence of Nocardioides sp. SOB77.</title>
        <authorList>
            <person name="Zhang G."/>
        </authorList>
    </citation>
    <scope>NUCLEOTIDE SEQUENCE</scope>
    <source>
        <strain evidence="2">SOB77</strain>
    </source>
</reference>
<feature type="transmembrane region" description="Helical" evidence="1">
    <location>
        <begin position="77"/>
        <end position="93"/>
    </location>
</feature>